<proteinExistence type="inferred from homology"/>
<comment type="caution">
    <text evidence="13">The sequence shown here is derived from an EMBL/GenBank/DDBJ whole genome shotgun (WGS) entry which is preliminary data.</text>
</comment>
<protein>
    <recommendedName>
        <fullName evidence="11">Murein endopeptidase K</fullName>
    </recommendedName>
</protein>
<evidence type="ECO:0000256" key="2">
    <source>
        <dbReference type="ARBA" id="ARBA00004776"/>
    </source>
</evidence>
<dbReference type="PANTHER" id="PTHR37425">
    <property type="match status" value="1"/>
</dbReference>
<dbReference type="Pfam" id="PF05951">
    <property type="entry name" value="Peptidase_M15_2"/>
    <property type="match status" value="1"/>
</dbReference>
<organism evidence="13 14">
    <name type="scientific">Camelimonas fluminis</name>
    <dbReference type="NCBI Taxonomy" id="1576911"/>
    <lineage>
        <taxon>Bacteria</taxon>
        <taxon>Pseudomonadati</taxon>
        <taxon>Pseudomonadota</taxon>
        <taxon>Alphaproteobacteria</taxon>
        <taxon>Hyphomicrobiales</taxon>
        <taxon>Chelatococcaceae</taxon>
        <taxon>Camelimonas</taxon>
    </lineage>
</organism>
<dbReference type="InterPro" id="IPR010275">
    <property type="entry name" value="MepK"/>
</dbReference>
<accession>A0ABV7UHC6</accession>
<keyword evidence="3" id="KW-0645">Protease</keyword>
<keyword evidence="14" id="KW-1185">Reference proteome</keyword>
<keyword evidence="9" id="KW-0961">Cell wall biogenesis/degradation</keyword>
<keyword evidence="7" id="KW-0862">Zinc</keyword>
<evidence type="ECO:0000256" key="7">
    <source>
        <dbReference type="ARBA" id="ARBA00022833"/>
    </source>
</evidence>
<evidence type="ECO:0000256" key="3">
    <source>
        <dbReference type="ARBA" id="ARBA00022670"/>
    </source>
</evidence>
<comment type="cofactor">
    <cofactor evidence="1">
        <name>Zn(2+)</name>
        <dbReference type="ChEBI" id="CHEBI:29105"/>
    </cofactor>
</comment>
<evidence type="ECO:0000256" key="11">
    <source>
        <dbReference type="ARBA" id="ARBA00093666"/>
    </source>
</evidence>
<evidence type="ECO:0000256" key="9">
    <source>
        <dbReference type="ARBA" id="ARBA00023316"/>
    </source>
</evidence>
<dbReference type="SUPFAM" id="SSF55166">
    <property type="entry name" value="Hedgehog/DD-peptidase"/>
    <property type="match status" value="1"/>
</dbReference>
<evidence type="ECO:0000256" key="10">
    <source>
        <dbReference type="ARBA" id="ARBA00093448"/>
    </source>
</evidence>
<evidence type="ECO:0000256" key="8">
    <source>
        <dbReference type="ARBA" id="ARBA00023049"/>
    </source>
</evidence>
<evidence type="ECO:0000313" key="13">
    <source>
        <dbReference type="EMBL" id="MFC3637973.1"/>
    </source>
</evidence>
<dbReference type="EMBL" id="JBHRYC010000055">
    <property type="protein sequence ID" value="MFC3637973.1"/>
    <property type="molecule type" value="Genomic_DNA"/>
</dbReference>
<evidence type="ECO:0000256" key="6">
    <source>
        <dbReference type="ARBA" id="ARBA00022801"/>
    </source>
</evidence>
<name>A0ABV7UHC6_9HYPH</name>
<dbReference type="Gene3D" id="3.30.1380.10">
    <property type="match status" value="1"/>
</dbReference>
<gene>
    <name evidence="13" type="ORF">ACFONL_11420</name>
</gene>
<comment type="pathway">
    <text evidence="2">Cell wall biogenesis; cell wall polysaccharide biosynthesis.</text>
</comment>
<feature type="signal peptide" evidence="12">
    <location>
        <begin position="1"/>
        <end position="32"/>
    </location>
</feature>
<evidence type="ECO:0000256" key="12">
    <source>
        <dbReference type="SAM" id="SignalP"/>
    </source>
</evidence>
<dbReference type="InterPro" id="IPR009045">
    <property type="entry name" value="Zn_M74/Hedgehog-like"/>
</dbReference>
<dbReference type="Proteomes" id="UP001595704">
    <property type="component" value="Unassembled WGS sequence"/>
</dbReference>
<reference evidence="14" key="1">
    <citation type="journal article" date="2019" name="Int. J. Syst. Evol. Microbiol.">
        <title>The Global Catalogue of Microorganisms (GCM) 10K type strain sequencing project: providing services to taxonomists for standard genome sequencing and annotation.</title>
        <authorList>
            <consortium name="The Broad Institute Genomics Platform"/>
            <consortium name="The Broad Institute Genome Sequencing Center for Infectious Disease"/>
            <person name="Wu L."/>
            <person name="Ma J."/>
        </authorList>
    </citation>
    <scope>NUCLEOTIDE SEQUENCE [LARGE SCALE GENOMIC DNA]</scope>
    <source>
        <strain evidence="14">KCTC 42282</strain>
    </source>
</reference>
<evidence type="ECO:0000256" key="1">
    <source>
        <dbReference type="ARBA" id="ARBA00001947"/>
    </source>
</evidence>
<dbReference type="PANTHER" id="PTHR37425:SF1">
    <property type="entry name" value="OUTER MEMBRANE PROTEIN"/>
    <property type="match status" value="1"/>
</dbReference>
<evidence type="ECO:0000256" key="4">
    <source>
        <dbReference type="ARBA" id="ARBA00022723"/>
    </source>
</evidence>
<feature type="chain" id="PRO_5045809375" description="Murein endopeptidase K" evidence="12">
    <location>
        <begin position="33"/>
        <end position="214"/>
    </location>
</feature>
<dbReference type="RefSeq" id="WP_191320799.1">
    <property type="nucleotide sequence ID" value="NZ_BNCG01000025.1"/>
</dbReference>
<keyword evidence="8" id="KW-0482">Metalloprotease</keyword>
<keyword evidence="6" id="KW-0378">Hydrolase</keyword>
<keyword evidence="4" id="KW-0479">Metal-binding</keyword>
<evidence type="ECO:0000313" key="14">
    <source>
        <dbReference type="Proteomes" id="UP001595704"/>
    </source>
</evidence>
<evidence type="ECO:0000256" key="5">
    <source>
        <dbReference type="ARBA" id="ARBA00022729"/>
    </source>
</evidence>
<sequence>MSKSLDFAPTRRALLSGALALGSIGLSKAVLAKDTATELADPLRPSGMTSADLVLIDKKARPTNAGLPDTRGLWLQNPHTNEEITVLFWISGQYDNLAYTQVCRLMRDWRENAVAHMDPKLLHLLWAIQRGSGFTRPLVINSAFRTRRTNNLLAAEGAAINSLHLHRQATDLRLDGIRPSNVAEYVHSMEIGGVGFYPTFTHVDTGRVRTWRRR</sequence>
<comment type="similarity">
    <text evidence="10">Belongs to the peptidase M15 family.</text>
</comment>
<keyword evidence="5 12" id="KW-0732">Signal</keyword>